<evidence type="ECO:0000256" key="1">
    <source>
        <dbReference type="ARBA" id="ARBA00005189"/>
    </source>
</evidence>
<comment type="pathway">
    <text evidence="1">Lipid metabolism.</text>
</comment>
<keyword evidence="4" id="KW-0812">Transmembrane</keyword>
<dbReference type="AlphaFoldDB" id="A0A3N2DGZ9"/>
<dbReference type="SMART" id="SM00563">
    <property type="entry name" value="PlsC"/>
    <property type="match status" value="1"/>
</dbReference>
<evidence type="ECO:0000256" key="2">
    <source>
        <dbReference type="ARBA" id="ARBA00022679"/>
    </source>
</evidence>
<sequence>MNRPVTLGLKLRAILFYIGYGISAFWFGTTGMIFFGLLPFSIRSKYLLLWNRFICWWLKVTCGIRYEIKGLDNIAADGPRVVLAKHQSSLETIYLQLLFQPLSTTLKRELLRIPGFGWGLSLLKPIAIDRGNPRQAIRQVMEKGKARLAEGISVLIFPEGTRILPGKSGKHAKSGAALAVAAEVAVIPVAHNAGEFWPSEGLAKFPGTVTLSIGEKIDSAGKTAEQLKEEVKNWIESECELISTLN</sequence>
<keyword evidence="4" id="KW-0472">Membrane</keyword>
<evidence type="ECO:0000259" key="5">
    <source>
        <dbReference type="SMART" id="SM00563"/>
    </source>
</evidence>
<name>A0A3N2DGZ9_9GAMM</name>
<dbReference type="Proteomes" id="UP000275394">
    <property type="component" value="Unassembled WGS sequence"/>
</dbReference>
<organism evidence="6 7">
    <name type="scientific">Sinobacterium caligoides</name>
    <dbReference type="NCBI Taxonomy" id="933926"/>
    <lineage>
        <taxon>Bacteria</taxon>
        <taxon>Pseudomonadati</taxon>
        <taxon>Pseudomonadota</taxon>
        <taxon>Gammaproteobacteria</taxon>
        <taxon>Cellvibrionales</taxon>
        <taxon>Spongiibacteraceae</taxon>
        <taxon>Sinobacterium</taxon>
    </lineage>
</organism>
<dbReference type="Pfam" id="PF01553">
    <property type="entry name" value="Acyltransferase"/>
    <property type="match status" value="1"/>
</dbReference>
<dbReference type="CDD" id="cd07989">
    <property type="entry name" value="LPLAT_AGPAT-like"/>
    <property type="match status" value="1"/>
</dbReference>
<accession>A0A3N2DGZ9</accession>
<dbReference type="InterPro" id="IPR002123">
    <property type="entry name" value="Plipid/glycerol_acylTrfase"/>
</dbReference>
<dbReference type="SUPFAM" id="SSF69593">
    <property type="entry name" value="Glycerol-3-phosphate (1)-acyltransferase"/>
    <property type="match status" value="1"/>
</dbReference>
<reference evidence="6 7" key="1">
    <citation type="submission" date="2018-11" db="EMBL/GenBank/DDBJ databases">
        <title>Genomic Encyclopedia of Type Strains, Phase IV (KMG-IV): sequencing the most valuable type-strain genomes for metagenomic binning, comparative biology and taxonomic classification.</title>
        <authorList>
            <person name="Goeker M."/>
        </authorList>
    </citation>
    <scope>NUCLEOTIDE SEQUENCE [LARGE SCALE GENOMIC DNA]</scope>
    <source>
        <strain evidence="6 7">DSM 100316</strain>
    </source>
</reference>
<dbReference type="GO" id="GO:0006654">
    <property type="term" value="P:phosphatidic acid biosynthetic process"/>
    <property type="evidence" value="ECO:0007669"/>
    <property type="project" value="TreeGrafter"/>
</dbReference>
<evidence type="ECO:0000256" key="4">
    <source>
        <dbReference type="SAM" id="Phobius"/>
    </source>
</evidence>
<dbReference type="EMBL" id="RKHR01000006">
    <property type="protein sequence ID" value="ROR99021.1"/>
    <property type="molecule type" value="Genomic_DNA"/>
</dbReference>
<dbReference type="PANTHER" id="PTHR10434">
    <property type="entry name" value="1-ACYL-SN-GLYCEROL-3-PHOSPHATE ACYLTRANSFERASE"/>
    <property type="match status" value="1"/>
</dbReference>
<evidence type="ECO:0000256" key="3">
    <source>
        <dbReference type="ARBA" id="ARBA00023315"/>
    </source>
</evidence>
<evidence type="ECO:0000313" key="7">
    <source>
        <dbReference type="Proteomes" id="UP000275394"/>
    </source>
</evidence>
<evidence type="ECO:0000313" key="6">
    <source>
        <dbReference type="EMBL" id="ROR99021.1"/>
    </source>
</evidence>
<dbReference type="PANTHER" id="PTHR10434:SF40">
    <property type="entry name" value="1-ACYL-SN-GLYCEROL-3-PHOSPHATE ACYLTRANSFERASE"/>
    <property type="match status" value="1"/>
</dbReference>
<comment type="caution">
    <text evidence="6">The sequence shown here is derived from an EMBL/GenBank/DDBJ whole genome shotgun (WGS) entry which is preliminary data.</text>
</comment>
<keyword evidence="4" id="KW-1133">Transmembrane helix</keyword>
<keyword evidence="7" id="KW-1185">Reference proteome</keyword>
<dbReference type="GO" id="GO:0003841">
    <property type="term" value="F:1-acylglycerol-3-phosphate O-acyltransferase activity"/>
    <property type="evidence" value="ECO:0007669"/>
    <property type="project" value="TreeGrafter"/>
</dbReference>
<protein>
    <submittedName>
        <fullName evidence="6">1-acyl-sn-glycerol-3-phosphate acyltransferase</fullName>
    </submittedName>
</protein>
<keyword evidence="3 6" id="KW-0012">Acyltransferase</keyword>
<dbReference type="RefSeq" id="WP_123713585.1">
    <property type="nucleotide sequence ID" value="NZ_RKHR01000006.1"/>
</dbReference>
<feature type="domain" description="Phospholipid/glycerol acyltransferase" evidence="5">
    <location>
        <begin position="80"/>
        <end position="194"/>
    </location>
</feature>
<feature type="transmembrane region" description="Helical" evidence="4">
    <location>
        <begin position="14"/>
        <end position="38"/>
    </location>
</feature>
<proteinExistence type="predicted"/>
<dbReference type="OrthoDB" id="9812274at2"/>
<gene>
    <name evidence="6" type="ORF">EDC56_3261</name>
</gene>
<keyword evidence="2 6" id="KW-0808">Transferase</keyword>